<accession>A0A1M5I9L7</accession>
<gene>
    <name evidence="2" type="ORF">SAMN05444169_1372</name>
</gene>
<organism evidence="2 3">
    <name type="scientific">Bradyrhizobium erythrophlei</name>
    <dbReference type="NCBI Taxonomy" id="1437360"/>
    <lineage>
        <taxon>Bacteria</taxon>
        <taxon>Pseudomonadati</taxon>
        <taxon>Pseudomonadota</taxon>
        <taxon>Alphaproteobacteria</taxon>
        <taxon>Hyphomicrobiales</taxon>
        <taxon>Nitrobacteraceae</taxon>
        <taxon>Bradyrhizobium</taxon>
    </lineage>
</organism>
<reference evidence="2 3" key="1">
    <citation type="submission" date="2016-11" db="EMBL/GenBank/DDBJ databases">
        <authorList>
            <person name="Jaros S."/>
            <person name="Januszkiewicz K."/>
            <person name="Wedrychowicz H."/>
        </authorList>
    </citation>
    <scope>NUCLEOTIDE SEQUENCE [LARGE SCALE GENOMIC DNA]</scope>
    <source>
        <strain evidence="2 3">GAS242</strain>
    </source>
</reference>
<keyword evidence="1" id="KW-0472">Membrane</keyword>
<evidence type="ECO:0000313" key="3">
    <source>
        <dbReference type="Proteomes" id="UP000190675"/>
    </source>
</evidence>
<feature type="transmembrane region" description="Helical" evidence="1">
    <location>
        <begin position="73"/>
        <end position="99"/>
    </location>
</feature>
<name>A0A1M5I9L7_9BRAD</name>
<evidence type="ECO:0000256" key="1">
    <source>
        <dbReference type="SAM" id="Phobius"/>
    </source>
</evidence>
<dbReference type="AlphaFoldDB" id="A0A1M5I9L7"/>
<dbReference type="RefSeq" id="WP_079565306.1">
    <property type="nucleotide sequence ID" value="NZ_LT670818.1"/>
</dbReference>
<dbReference type="EMBL" id="LT670818">
    <property type="protein sequence ID" value="SHG24560.1"/>
    <property type="molecule type" value="Genomic_DNA"/>
</dbReference>
<dbReference type="Proteomes" id="UP000190675">
    <property type="component" value="Chromosome I"/>
</dbReference>
<sequence length="197" mass="22966">MTAHLDELTAKLRSVEAEIEAELTKRREELRFRLENRRIVFEKEVLRIHHELKTRAARYLIDANPLTILSAPVIYSLIVPIALVDIWVMAYQAICFPIYKIPKVRRRDYLVFDRHHLAYLNIIEKINCAYCSYANGAVAFVREVASRTEVYWCPIKHARRILGPHPHYQGFADFGDAEGFRERIKDMRDGVKIAEAG</sequence>
<evidence type="ECO:0000313" key="2">
    <source>
        <dbReference type="EMBL" id="SHG24560.1"/>
    </source>
</evidence>
<protein>
    <submittedName>
        <fullName evidence="2">Uncharacterized protein</fullName>
    </submittedName>
</protein>
<keyword evidence="1" id="KW-1133">Transmembrane helix</keyword>
<dbReference type="OrthoDB" id="9795505at2"/>
<proteinExistence type="predicted"/>
<keyword evidence="1" id="KW-0812">Transmembrane</keyword>